<gene>
    <name evidence="1" type="ORF">GGR17_001002</name>
</gene>
<dbReference type="SUPFAM" id="SSF52172">
    <property type="entry name" value="CheY-like"/>
    <property type="match status" value="1"/>
</dbReference>
<dbReference type="Gene3D" id="3.40.50.2300">
    <property type="match status" value="1"/>
</dbReference>
<name>A0A840C5K1_9RHOB</name>
<sequence length="194" mass="21522">MQQNVRRVLVVEDDYLQAQDISHFVRGTGGHVLGPVPSLQRGFDFADKADAAVLDIDLSGQKVFPLADLLMSRNVPIVFYSGLPAEVNLPRRFWRVPIVRKPVVNLSDAAIITMSNFSGGSEDDLLVILPKLRLAARLIYNDPVVADRLVERLLEDAIAYLKSGGDMSGGDVKVRWLMDRLRRIVSDGGRDLLN</sequence>
<dbReference type="EMBL" id="JACIEQ010000001">
    <property type="protein sequence ID" value="MBB4021211.1"/>
    <property type="molecule type" value="Genomic_DNA"/>
</dbReference>
<evidence type="ECO:0000313" key="2">
    <source>
        <dbReference type="Proteomes" id="UP000585681"/>
    </source>
</evidence>
<reference evidence="1" key="1">
    <citation type="submission" date="2020-08" db="EMBL/GenBank/DDBJ databases">
        <title>Genomic Encyclopedia of Type Strains, Phase IV (KMG-IV): sequencing the most valuable type-strain genomes for metagenomic binning, comparative biology and taxonomic classification.</title>
        <authorList>
            <person name="Goeker M."/>
        </authorList>
    </citation>
    <scope>NUCLEOTIDE SEQUENCE [LARGE SCALE GENOMIC DNA]</scope>
    <source>
        <strain evidence="1">DSM 105040</strain>
    </source>
</reference>
<dbReference type="Proteomes" id="UP000585681">
    <property type="component" value="Unassembled WGS sequence"/>
</dbReference>
<comment type="caution">
    <text evidence="1">The sequence shown here is derived from an EMBL/GenBank/DDBJ whole genome shotgun (WGS) entry which is preliminary data.</text>
</comment>
<protein>
    <submittedName>
        <fullName evidence="1">CheY-like chemotaxis protein</fullName>
    </submittedName>
</protein>
<proteinExistence type="predicted"/>
<organism evidence="1 2">
    <name type="scientific">Actibacterium naphthalenivorans</name>
    <dbReference type="NCBI Taxonomy" id="1614693"/>
    <lineage>
        <taxon>Bacteria</taxon>
        <taxon>Pseudomonadati</taxon>
        <taxon>Pseudomonadota</taxon>
        <taxon>Alphaproteobacteria</taxon>
        <taxon>Rhodobacterales</taxon>
        <taxon>Roseobacteraceae</taxon>
        <taxon>Actibacterium</taxon>
    </lineage>
</organism>
<dbReference type="InterPro" id="IPR011006">
    <property type="entry name" value="CheY-like_superfamily"/>
</dbReference>
<evidence type="ECO:0000313" key="1">
    <source>
        <dbReference type="EMBL" id="MBB4021211.1"/>
    </source>
</evidence>
<dbReference type="RefSeq" id="WP_054537838.1">
    <property type="nucleotide sequence ID" value="NZ_JACIEQ010000001.1"/>
</dbReference>
<accession>A0A840C5K1</accession>
<dbReference type="AlphaFoldDB" id="A0A840C5K1"/>
<keyword evidence="2" id="KW-1185">Reference proteome</keyword>